<keyword evidence="2" id="KW-1185">Reference proteome</keyword>
<dbReference type="EMBL" id="LACI01002119">
    <property type="protein sequence ID" value="KJU82920.1"/>
    <property type="molecule type" value="Genomic_DNA"/>
</dbReference>
<gene>
    <name evidence="1" type="ORF">MBAV_004886</name>
</gene>
<accession>A0A0F3GLX7</accession>
<sequence>QSCPECHGQLYTGCNSNSHAYTHRRSHAYTITYTNTYAHTHINAVILLTLQHWDLLFHATICYG</sequence>
<evidence type="ECO:0000313" key="1">
    <source>
        <dbReference type="EMBL" id="KJU82920.1"/>
    </source>
</evidence>
<dbReference type="AlphaFoldDB" id="A0A0F3GLX7"/>
<feature type="non-terminal residue" evidence="1">
    <location>
        <position position="1"/>
    </location>
</feature>
<proteinExistence type="predicted"/>
<protein>
    <submittedName>
        <fullName evidence="1">Uncharacterized protein</fullName>
    </submittedName>
</protein>
<organism evidence="1 2">
    <name type="scientific">Candidatus Magnetobacterium bavaricum</name>
    <dbReference type="NCBI Taxonomy" id="29290"/>
    <lineage>
        <taxon>Bacteria</taxon>
        <taxon>Pseudomonadati</taxon>
        <taxon>Nitrospirota</taxon>
        <taxon>Thermodesulfovibrionia</taxon>
        <taxon>Thermodesulfovibrionales</taxon>
        <taxon>Candidatus Magnetobacteriaceae</taxon>
        <taxon>Candidatus Magnetobacterium</taxon>
    </lineage>
</organism>
<evidence type="ECO:0000313" key="2">
    <source>
        <dbReference type="Proteomes" id="UP000033423"/>
    </source>
</evidence>
<comment type="caution">
    <text evidence="1">The sequence shown here is derived from an EMBL/GenBank/DDBJ whole genome shotgun (WGS) entry which is preliminary data.</text>
</comment>
<reference evidence="1 2" key="1">
    <citation type="submission" date="2015-02" db="EMBL/GenBank/DDBJ databases">
        <title>Single-cell genomics of uncultivated deep-branching MTB reveals a conserved set of magnetosome genes.</title>
        <authorList>
            <person name="Kolinko S."/>
            <person name="Richter M."/>
            <person name="Glockner F.O."/>
            <person name="Brachmann A."/>
            <person name="Schuler D."/>
        </authorList>
    </citation>
    <scope>NUCLEOTIDE SEQUENCE [LARGE SCALE GENOMIC DNA]</scope>
    <source>
        <strain evidence="1">TM-1</strain>
    </source>
</reference>
<dbReference type="Proteomes" id="UP000033423">
    <property type="component" value="Unassembled WGS sequence"/>
</dbReference>
<name>A0A0F3GLX7_9BACT</name>